<sequence length="578" mass="62258">MHFLTPLVFLFSAVPSVRSLDSYQPCPLLGPRFPLPTGLPTSKPLQAALMNLTAALDALSTGDSHDFTATTNTTSFSVALFSSDPLSNASSPFFYQYHHTASNSTAGPIGVREVNADSVYNVARITSVFTVYAFLVAAGDTHWLDPITKHVPELAASEGSQPVESVKWEDVRLIDLASNMAGIGRDATLDSLSNKSVPKALASILPTKNQQLISTFSKNHRDFLKLMAKRRPVNLPSSTPTYSNAAFQLLALAVENINRKPFNTTFDQSFLQPLNMRSSTLGAPNNTKNAVIPTNETVSGWADGRIDESTALAANFMYSTVTDLSKAGRAILRSELLSQVSTNRWLKPVSQTSNAADDIGAPFSIYRATLTGKSTGALVPIYTQFGAQGLYSSYFGLAPDWGVGFAILSADTAAPADLNAHADLISTYLLPALEKSAIQQAFLNYAGTYNFGDSKLLITIDGLSGLSLTNWTSGSKDLRAAFAELYSIPSDTLDFRLYATNLVDQTAQSSRKAFRAVLQDIAAPIDAGTPTCITWMDSLDKFVYNGVSLDEFVFELDEKGMAIGLDIPALNMTLKKGN</sequence>
<evidence type="ECO:0000313" key="4">
    <source>
        <dbReference type="EMBL" id="KAF1809860.1"/>
    </source>
</evidence>
<feature type="chain" id="PRO_5044631637" evidence="1">
    <location>
        <begin position="20"/>
        <end position="578"/>
    </location>
</feature>
<dbReference type="InterPro" id="IPR001466">
    <property type="entry name" value="Beta-lactam-related"/>
</dbReference>
<reference evidence="4 6" key="1">
    <citation type="submission" date="2020-01" db="EMBL/GenBank/DDBJ databases">
        <authorList>
            <consortium name="DOE Joint Genome Institute"/>
            <person name="Haridas S."/>
            <person name="Albert R."/>
            <person name="Binder M."/>
            <person name="Bloem J."/>
            <person name="Labutti K."/>
            <person name="Salamov A."/>
            <person name="Andreopoulos B."/>
            <person name="Baker S.E."/>
            <person name="Barry K."/>
            <person name="Bills G."/>
            <person name="Bluhm B.H."/>
            <person name="Cannon C."/>
            <person name="Castanera R."/>
            <person name="Culley D.E."/>
            <person name="Daum C."/>
            <person name="Ezra D."/>
            <person name="Gonzalez J.B."/>
            <person name="Henrissat B."/>
            <person name="Kuo A."/>
            <person name="Liang C."/>
            <person name="Lipzen A."/>
            <person name="Lutzoni F."/>
            <person name="Magnuson J."/>
            <person name="Mondo S."/>
            <person name="Nolan M."/>
            <person name="Ohm R."/>
            <person name="Pangilinan J."/>
            <person name="Park H.-J."/>
            <person name="Ramirez L."/>
            <person name="Alfaro M."/>
            <person name="Sun H."/>
            <person name="Tritt A."/>
            <person name="Yoshinaga Y."/>
            <person name="Zwiers L.-H."/>
            <person name="Turgeon B.G."/>
            <person name="Goodwin S.B."/>
            <person name="Spatafora J.W."/>
            <person name="Crous P.W."/>
            <person name="Grigoriev I.V."/>
        </authorList>
    </citation>
    <scope>NUCLEOTIDE SEQUENCE</scope>
    <source>
        <strain evidence="4 6">CBS 781.70</strain>
    </source>
</reference>
<dbReference type="InterPro" id="IPR012338">
    <property type="entry name" value="Beta-lactam/transpept-like"/>
</dbReference>
<evidence type="ECO:0000313" key="6">
    <source>
        <dbReference type="RefSeq" id="XP_033531491.1"/>
    </source>
</evidence>
<dbReference type="AlphaFoldDB" id="A0A6G1FVZ8"/>
<evidence type="ECO:0000259" key="2">
    <source>
        <dbReference type="Pfam" id="PF00144"/>
    </source>
</evidence>
<dbReference type="PANTHER" id="PTHR22935">
    <property type="entry name" value="PENICILLIN-BINDING PROTEIN"/>
    <property type="match status" value="1"/>
</dbReference>
<dbReference type="Proteomes" id="UP000504638">
    <property type="component" value="Unplaced"/>
</dbReference>
<dbReference type="Pfam" id="PF26335">
    <property type="entry name" value="ARB_00930_C"/>
    <property type="match status" value="1"/>
</dbReference>
<name>A0A6G1FVZ8_9PEZI</name>
<evidence type="ECO:0000313" key="5">
    <source>
        <dbReference type="Proteomes" id="UP000504638"/>
    </source>
</evidence>
<dbReference type="PANTHER" id="PTHR22935:SF97">
    <property type="entry name" value="BETA-LACTAMASE-RELATED DOMAIN-CONTAINING PROTEIN"/>
    <property type="match status" value="1"/>
</dbReference>
<dbReference type="OrthoDB" id="10250282at2759"/>
<reference evidence="6" key="3">
    <citation type="submission" date="2025-04" db="UniProtKB">
        <authorList>
            <consortium name="RefSeq"/>
        </authorList>
    </citation>
    <scope>IDENTIFICATION</scope>
    <source>
        <strain evidence="6">CBS 781.70</strain>
    </source>
</reference>
<accession>A0A6G1FVZ8</accession>
<protein>
    <submittedName>
        <fullName evidence="4 6">Beta-lactamase/transpeptidase-like protein</fullName>
    </submittedName>
</protein>
<gene>
    <name evidence="4 6" type="ORF">P152DRAFT_141539</name>
</gene>
<dbReference type="RefSeq" id="XP_033531491.1">
    <property type="nucleotide sequence ID" value="XM_033673855.1"/>
</dbReference>
<keyword evidence="5" id="KW-1185">Reference proteome</keyword>
<feature type="domain" description="Beta-lactamase-related" evidence="2">
    <location>
        <begin position="112"/>
        <end position="424"/>
    </location>
</feature>
<evidence type="ECO:0000256" key="1">
    <source>
        <dbReference type="SAM" id="SignalP"/>
    </source>
</evidence>
<dbReference type="GeneID" id="54414425"/>
<feature type="signal peptide" evidence="1">
    <location>
        <begin position="1"/>
        <end position="19"/>
    </location>
</feature>
<organism evidence="4">
    <name type="scientific">Eremomyces bilateralis CBS 781.70</name>
    <dbReference type="NCBI Taxonomy" id="1392243"/>
    <lineage>
        <taxon>Eukaryota</taxon>
        <taxon>Fungi</taxon>
        <taxon>Dikarya</taxon>
        <taxon>Ascomycota</taxon>
        <taxon>Pezizomycotina</taxon>
        <taxon>Dothideomycetes</taxon>
        <taxon>Dothideomycetes incertae sedis</taxon>
        <taxon>Eremomycetales</taxon>
        <taxon>Eremomycetaceae</taxon>
        <taxon>Eremomyces</taxon>
    </lineage>
</organism>
<feature type="domain" description="Beta-lactamase-like ARB-00930-like C-terminal" evidence="3">
    <location>
        <begin position="437"/>
        <end position="576"/>
    </location>
</feature>
<dbReference type="SUPFAM" id="SSF56601">
    <property type="entry name" value="beta-lactamase/transpeptidase-like"/>
    <property type="match status" value="1"/>
</dbReference>
<evidence type="ECO:0000259" key="3">
    <source>
        <dbReference type="Pfam" id="PF26335"/>
    </source>
</evidence>
<dbReference type="Gene3D" id="3.40.710.10">
    <property type="entry name" value="DD-peptidase/beta-lactamase superfamily"/>
    <property type="match status" value="1"/>
</dbReference>
<keyword evidence="1" id="KW-0732">Signal</keyword>
<dbReference type="EMBL" id="ML975169">
    <property type="protein sequence ID" value="KAF1809860.1"/>
    <property type="molecule type" value="Genomic_DNA"/>
</dbReference>
<dbReference type="InterPro" id="IPR058664">
    <property type="entry name" value="ARB_00930-like_C"/>
</dbReference>
<proteinExistence type="predicted"/>
<dbReference type="InterPro" id="IPR051478">
    <property type="entry name" value="Beta-lactamase-like_AB/R"/>
</dbReference>
<dbReference type="Pfam" id="PF00144">
    <property type="entry name" value="Beta-lactamase"/>
    <property type="match status" value="1"/>
</dbReference>
<reference evidence="6" key="2">
    <citation type="submission" date="2020-04" db="EMBL/GenBank/DDBJ databases">
        <authorList>
            <consortium name="NCBI Genome Project"/>
        </authorList>
    </citation>
    <scope>NUCLEOTIDE SEQUENCE</scope>
    <source>
        <strain evidence="6">CBS 781.70</strain>
    </source>
</reference>